<dbReference type="Proteomes" id="UP000070456">
    <property type="component" value="Unassembled WGS sequence"/>
</dbReference>
<dbReference type="GO" id="GO:0050385">
    <property type="term" value="F:ureidoglycolate lyase activity"/>
    <property type="evidence" value="ECO:0007669"/>
    <property type="project" value="UniProtKB-EC"/>
</dbReference>
<dbReference type="AlphaFoldDB" id="A0A140LDM2"/>
<proteinExistence type="inferred from homology"/>
<dbReference type="STRING" id="520762.AN619_01730"/>
<evidence type="ECO:0000313" key="4">
    <source>
        <dbReference type="EMBL" id="KXG78647.1"/>
    </source>
</evidence>
<evidence type="ECO:0000259" key="3">
    <source>
        <dbReference type="Pfam" id="PF01557"/>
    </source>
</evidence>
<dbReference type="EMBL" id="LOEE01000004">
    <property type="protein sequence ID" value="KXG78647.1"/>
    <property type="molecule type" value="Genomic_DNA"/>
</dbReference>
<dbReference type="GO" id="GO:0019752">
    <property type="term" value="P:carboxylic acid metabolic process"/>
    <property type="evidence" value="ECO:0007669"/>
    <property type="project" value="UniProtKB-ARBA"/>
</dbReference>
<keyword evidence="2" id="KW-0479">Metal-binding</keyword>
<dbReference type="Gene3D" id="3.90.850.10">
    <property type="entry name" value="Fumarylacetoacetase-like, C-terminal domain"/>
    <property type="match status" value="1"/>
</dbReference>
<evidence type="ECO:0000256" key="2">
    <source>
        <dbReference type="ARBA" id="ARBA00022723"/>
    </source>
</evidence>
<dbReference type="EC" id="4.3.2.3" evidence="4"/>
<dbReference type="RefSeq" id="WP_068554150.1">
    <property type="nucleotide sequence ID" value="NZ_LOEE01000004.1"/>
</dbReference>
<dbReference type="SUPFAM" id="SSF56529">
    <property type="entry name" value="FAH"/>
    <property type="match status" value="1"/>
</dbReference>
<dbReference type="PATRIC" id="fig|520762.4.peg.200"/>
<evidence type="ECO:0000256" key="1">
    <source>
        <dbReference type="ARBA" id="ARBA00010211"/>
    </source>
</evidence>
<protein>
    <submittedName>
        <fullName evidence="4">Ureidoglycolate lyase</fullName>
        <ecNumber evidence="4">4.3.2.3</ecNumber>
    </submittedName>
</protein>
<dbReference type="Pfam" id="PF01557">
    <property type="entry name" value="FAA_hydrolase"/>
    <property type="match status" value="1"/>
</dbReference>
<organism evidence="4 5">
    <name type="scientific">Thermotalea metallivorans</name>
    <dbReference type="NCBI Taxonomy" id="520762"/>
    <lineage>
        <taxon>Bacteria</taxon>
        <taxon>Bacillati</taxon>
        <taxon>Bacillota</taxon>
        <taxon>Clostridia</taxon>
        <taxon>Peptostreptococcales</taxon>
        <taxon>Thermotaleaceae</taxon>
        <taxon>Thermotalea</taxon>
    </lineage>
</organism>
<comment type="caution">
    <text evidence="4">The sequence shown here is derived from an EMBL/GenBank/DDBJ whole genome shotgun (WGS) entry which is preliminary data.</text>
</comment>
<dbReference type="FunFam" id="3.90.850.10:FF:000002">
    <property type="entry name" value="2-hydroxyhepta-2,4-diene-1,7-dioate isomerase"/>
    <property type="match status" value="1"/>
</dbReference>
<comment type="similarity">
    <text evidence="1">Belongs to the FAH family.</text>
</comment>
<dbReference type="InterPro" id="IPR011234">
    <property type="entry name" value="Fumarylacetoacetase-like_C"/>
</dbReference>
<dbReference type="InterPro" id="IPR036663">
    <property type="entry name" value="Fumarylacetoacetase_C_sf"/>
</dbReference>
<dbReference type="InterPro" id="IPR051121">
    <property type="entry name" value="FAH"/>
</dbReference>
<dbReference type="GO" id="GO:0016853">
    <property type="term" value="F:isomerase activity"/>
    <property type="evidence" value="ECO:0007669"/>
    <property type="project" value="UniProtKB-ARBA"/>
</dbReference>
<feature type="domain" description="Fumarylacetoacetase-like C-terminal" evidence="3">
    <location>
        <begin position="90"/>
        <end position="300"/>
    </location>
</feature>
<keyword evidence="4" id="KW-0456">Lyase</keyword>
<sequence>MYFVTYKVLDRERIGVLDQKKERIIPLDKFFQGENIKNYPETMLELIESFTEEMQEKLFSMIASGSMDYEGIDRKNAKICAPIPYPRRDVFCLGKNYLDHAKEVGTVLGDEDEIPKAPIYFSKVAFPAIGDGDFIDSHPGIVEKLDYEAELAVVIGKEGKNIPLEAAEAYIFGYTILNDISERRLQKLHGQWHKGKSLDTFCPMGPYLVHKSVIPFPVELNITCHVNDELRQNSNTRYLIFDIPYIIHDLSKGITLKPGDIIATGTPAGVGMGFWPFKFLNRGDVVKCSIEKIGTLTNIVK</sequence>
<name>A0A140LDM2_9FIRM</name>
<keyword evidence="5" id="KW-1185">Reference proteome</keyword>
<dbReference type="PANTHER" id="PTHR42796:SF4">
    <property type="entry name" value="FUMARYLACETOACETATE HYDROLASE DOMAIN-CONTAINING PROTEIN 2A"/>
    <property type="match status" value="1"/>
</dbReference>
<dbReference type="PANTHER" id="PTHR42796">
    <property type="entry name" value="FUMARYLACETOACETATE HYDROLASE DOMAIN-CONTAINING PROTEIN 2A-RELATED"/>
    <property type="match status" value="1"/>
</dbReference>
<dbReference type="GO" id="GO:0046872">
    <property type="term" value="F:metal ion binding"/>
    <property type="evidence" value="ECO:0007669"/>
    <property type="project" value="UniProtKB-KW"/>
</dbReference>
<dbReference type="OrthoDB" id="9805307at2"/>
<reference evidence="4 5" key="1">
    <citation type="submission" date="2015-12" db="EMBL/GenBank/DDBJ databases">
        <title>Draft genome sequence of the thermoanaerobe Thermotalea metallivorans, an isolate from the runoff channel of the Great Artesian Basin, Australia.</title>
        <authorList>
            <person name="Patel B.K."/>
        </authorList>
    </citation>
    <scope>NUCLEOTIDE SEQUENCE [LARGE SCALE GENOMIC DNA]</scope>
    <source>
        <strain evidence="4 5">B2-1</strain>
    </source>
</reference>
<gene>
    <name evidence="4" type="ORF">AN619_01730</name>
</gene>
<accession>A0A140LDM2</accession>
<evidence type="ECO:0000313" key="5">
    <source>
        <dbReference type="Proteomes" id="UP000070456"/>
    </source>
</evidence>